<keyword evidence="4" id="KW-1185">Reference proteome</keyword>
<protein>
    <submittedName>
        <fullName evidence="3">Lia operon protein LiaF</fullName>
    </submittedName>
</protein>
<dbReference type="Proteomes" id="UP000198553">
    <property type="component" value="Unassembled WGS sequence"/>
</dbReference>
<dbReference type="PIRSF" id="PIRSF031509">
    <property type="entry name" value="Cell_wall_LiaF/YvqF"/>
    <property type="match status" value="1"/>
</dbReference>
<sequence>MLNKMQNDSFSWMLLIGALLLLVEITFFNQGLIFSLFVSGAMIYFGRKLYSRVLGKMLFWIGLFTFASSVFGMMTFRLLLLAALLFLIIQFAQSKKKPEVIRPMLEEPSSPQSETTIIEQSSLFKNTVFGHQKTPQHVYEWDDVNIVTGVGDTVIDLSYTVLPKGETVIFIRNIVGNMKIYVPYDTEVNLRHSSFVGSANVLDFQRERSFNQMLAVKTPDYDQAVQKVKIFTSSMIGDIEVKRI</sequence>
<reference evidence="4" key="1">
    <citation type="submission" date="2016-10" db="EMBL/GenBank/DDBJ databases">
        <authorList>
            <person name="Varghese N."/>
            <person name="Submissions S."/>
        </authorList>
    </citation>
    <scope>NUCLEOTIDE SEQUENCE [LARGE SCALE GENOMIC DNA]</scope>
    <source>
        <strain evidence="4">B48,IBRC-M 10115,DSM 25386,CECT 8001</strain>
    </source>
</reference>
<proteinExistence type="predicted"/>
<dbReference type="InterPro" id="IPR047793">
    <property type="entry name" value="LiaF_C"/>
</dbReference>
<evidence type="ECO:0000313" key="4">
    <source>
        <dbReference type="Proteomes" id="UP000198553"/>
    </source>
</evidence>
<dbReference type="AlphaFoldDB" id="A0A1H8CHM9"/>
<feature type="transmembrane region" description="Helical" evidence="1">
    <location>
        <begin position="57"/>
        <end position="89"/>
    </location>
</feature>
<keyword evidence="1" id="KW-0812">Transmembrane</keyword>
<dbReference type="GO" id="GO:0016020">
    <property type="term" value="C:membrane"/>
    <property type="evidence" value="ECO:0007669"/>
    <property type="project" value="InterPro"/>
</dbReference>
<accession>A0A1H8CHM9</accession>
<keyword evidence="1" id="KW-0472">Membrane</keyword>
<keyword evidence="1" id="KW-1133">Transmembrane helix</keyword>
<dbReference type="EMBL" id="FOBW01000007">
    <property type="protein sequence ID" value="SEM94791.1"/>
    <property type="molecule type" value="Genomic_DNA"/>
</dbReference>
<name>A0A1H8CHM9_9BACI</name>
<gene>
    <name evidence="3" type="ORF">SAMN05192533_107101</name>
</gene>
<dbReference type="InterPro" id="IPR024425">
    <property type="entry name" value="LiaF-like_C"/>
</dbReference>
<dbReference type="NCBIfam" id="NF040535">
    <property type="entry name" value="LiaF_C_term"/>
    <property type="match status" value="1"/>
</dbReference>
<evidence type="ECO:0000256" key="1">
    <source>
        <dbReference type="SAM" id="Phobius"/>
    </source>
</evidence>
<feature type="transmembrane region" description="Helical" evidence="1">
    <location>
        <begin position="12"/>
        <end position="45"/>
    </location>
</feature>
<dbReference type="RefSeq" id="WP_170843855.1">
    <property type="nucleotide sequence ID" value="NZ_FOBW01000007.1"/>
</dbReference>
<dbReference type="Pfam" id="PF09922">
    <property type="entry name" value="LiaF-like_C"/>
    <property type="match status" value="1"/>
</dbReference>
<dbReference type="STRING" id="930146.SAMN05192533_107101"/>
<evidence type="ECO:0000259" key="2">
    <source>
        <dbReference type="Pfam" id="PF09922"/>
    </source>
</evidence>
<dbReference type="InterPro" id="IPR016975">
    <property type="entry name" value="Cell_wall_LiaF"/>
</dbReference>
<organism evidence="3 4">
    <name type="scientific">Mesobacillus persicus</name>
    <dbReference type="NCBI Taxonomy" id="930146"/>
    <lineage>
        <taxon>Bacteria</taxon>
        <taxon>Bacillati</taxon>
        <taxon>Bacillota</taxon>
        <taxon>Bacilli</taxon>
        <taxon>Bacillales</taxon>
        <taxon>Bacillaceae</taxon>
        <taxon>Mesobacillus</taxon>
    </lineage>
</organism>
<evidence type="ECO:0000313" key="3">
    <source>
        <dbReference type="EMBL" id="SEM94791.1"/>
    </source>
</evidence>
<feature type="domain" description="Cell wall-active antibiotics response LiaF-like C-terminal" evidence="2">
    <location>
        <begin position="129"/>
        <end position="241"/>
    </location>
</feature>